<gene>
    <name evidence="3" type="ORF">QJS10_CPB22g00629</name>
</gene>
<comment type="caution">
    <text evidence="3">The sequence shown here is derived from an EMBL/GenBank/DDBJ whole genome shotgun (WGS) entry which is preliminary data.</text>
</comment>
<protein>
    <recommendedName>
        <fullName evidence="2">DUF7086 domain-containing protein</fullName>
    </recommendedName>
</protein>
<proteinExistence type="predicted"/>
<feature type="domain" description="DUF7086" evidence="2">
    <location>
        <begin position="4"/>
        <end position="48"/>
    </location>
</feature>
<evidence type="ECO:0000259" key="2">
    <source>
        <dbReference type="Pfam" id="PF23324"/>
    </source>
</evidence>
<dbReference type="EMBL" id="JAUJYO010000022">
    <property type="protein sequence ID" value="KAK1282138.1"/>
    <property type="molecule type" value="Genomic_DNA"/>
</dbReference>
<dbReference type="InterPro" id="IPR055513">
    <property type="entry name" value="DUF7086"/>
</dbReference>
<name>A0AAV9C1G8_ACOCL</name>
<evidence type="ECO:0000313" key="3">
    <source>
        <dbReference type="EMBL" id="KAK1282138.1"/>
    </source>
</evidence>
<dbReference type="AlphaFoldDB" id="A0AAV9C1G8"/>
<evidence type="ECO:0000313" key="4">
    <source>
        <dbReference type="Proteomes" id="UP001180020"/>
    </source>
</evidence>
<evidence type="ECO:0000256" key="1">
    <source>
        <dbReference type="SAM" id="MobiDB-lite"/>
    </source>
</evidence>
<accession>A0AAV9C1G8</accession>
<sequence length="199" mass="22664">MGGLAPNKWIFPKFPLCPACGRKGCMKPIISRKKRFSYMYVRLAQLVNITFSKKEASESASSIKHTSSSANSQLNPYGFFHKSSTRPGPPNYLFLGCSPPSPPPKKDSRPRRFQQNKKMEGKQKTDEDTMSIPTLHKIQESTPPRLQVQGVEGPRSRKDFKPQSKKACKRKQQQQKREQLLPFTKTQIASHCSMHEVMK</sequence>
<reference evidence="3" key="1">
    <citation type="journal article" date="2023" name="Nat. Commun.">
        <title>Diploid and tetraploid genomes of Acorus and the evolution of monocots.</title>
        <authorList>
            <person name="Ma L."/>
            <person name="Liu K.W."/>
            <person name="Li Z."/>
            <person name="Hsiao Y.Y."/>
            <person name="Qi Y."/>
            <person name="Fu T."/>
            <person name="Tang G.D."/>
            <person name="Zhang D."/>
            <person name="Sun W.H."/>
            <person name="Liu D.K."/>
            <person name="Li Y."/>
            <person name="Chen G.Z."/>
            <person name="Liu X.D."/>
            <person name="Liao X.Y."/>
            <person name="Jiang Y.T."/>
            <person name="Yu X."/>
            <person name="Hao Y."/>
            <person name="Huang J."/>
            <person name="Zhao X.W."/>
            <person name="Ke S."/>
            <person name="Chen Y.Y."/>
            <person name="Wu W.L."/>
            <person name="Hsu J.L."/>
            <person name="Lin Y.F."/>
            <person name="Huang M.D."/>
            <person name="Li C.Y."/>
            <person name="Huang L."/>
            <person name="Wang Z.W."/>
            <person name="Zhao X."/>
            <person name="Zhong W.Y."/>
            <person name="Peng D.H."/>
            <person name="Ahmad S."/>
            <person name="Lan S."/>
            <person name="Zhang J.S."/>
            <person name="Tsai W.C."/>
            <person name="Van de Peer Y."/>
            <person name="Liu Z.J."/>
        </authorList>
    </citation>
    <scope>NUCLEOTIDE SEQUENCE</scope>
    <source>
        <strain evidence="3">CP</strain>
    </source>
</reference>
<reference evidence="3" key="2">
    <citation type="submission" date="2023-06" db="EMBL/GenBank/DDBJ databases">
        <authorList>
            <person name="Ma L."/>
            <person name="Liu K.-W."/>
            <person name="Li Z."/>
            <person name="Hsiao Y.-Y."/>
            <person name="Qi Y."/>
            <person name="Fu T."/>
            <person name="Tang G."/>
            <person name="Zhang D."/>
            <person name="Sun W.-H."/>
            <person name="Liu D.-K."/>
            <person name="Li Y."/>
            <person name="Chen G.-Z."/>
            <person name="Liu X.-D."/>
            <person name="Liao X.-Y."/>
            <person name="Jiang Y.-T."/>
            <person name="Yu X."/>
            <person name="Hao Y."/>
            <person name="Huang J."/>
            <person name="Zhao X.-W."/>
            <person name="Ke S."/>
            <person name="Chen Y.-Y."/>
            <person name="Wu W.-L."/>
            <person name="Hsu J.-L."/>
            <person name="Lin Y.-F."/>
            <person name="Huang M.-D."/>
            <person name="Li C.-Y."/>
            <person name="Huang L."/>
            <person name="Wang Z.-W."/>
            <person name="Zhao X."/>
            <person name="Zhong W.-Y."/>
            <person name="Peng D.-H."/>
            <person name="Ahmad S."/>
            <person name="Lan S."/>
            <person name="Zhang J.-S."/>
            <person name="Tsai W.-C."/>
            <person name="Van De Peer Y."/>
            <person name="Liu Z.-J."/>
        </authorList>
    </citation>
    <scope>NUCLEOTIDE SEQUENCE</scope>
    <source>
        <strain evidence="3">CP</strain>
        <tissue evidence="3">Leaves</tissue>
    </source>
</reference>
<feature type="region of interest" description="Disordered" evidence="1">
    <location>
        <begin position="90"/>
        <end position="178"/>
    </location>
</feature>
<keyword evidence="4" id="KW-1185">Reference proteome</keyword>
<organism evidence="3 4">
    <name type="scientific">Acorus calamus</name>
    <name type="common">Sweet flag</name>
    <dbReference type="NCBI Taxonomy" id="4465"/>
    <lineage>
        <taxon>Eukaryota</taxon>
        <taxon>Viridiplantae</taxon>
        <taxon>Streptophyta</taxon>
        <taxon>Embryophyta</taxon>
        <taxon>Tracheophyta</taxon>
        <taxon>Spermatophyta</taxon>
        <taxon>Magnoliopsida</taxon>
        <taxon>Liliopsida</taxon>
        <taxon>Acoraceae</taxon>
        <taxon>Acorus</taxon>
    </lineage>
</organism>
<feature type="compositionally biased region" description="Basic residues" evidence="1">
    <location>
        <begin position="163"/>
        <end position="174"/>
    </location>
</feature>
<dbReference type="Pfam" id="PF23324">
    <property type="entry name" value="DUF7086"/>
    <property type="match status" value="1"/>
</dbReference>
<dbReference type="Proteomes" id="UP001180020">
    <property type="component" value="Unassembled WGS sequence"/>
</dbReference>
<feature type="compositionally biased region" description="Basic and acidic residues" evidence="1">
    <location>
        <begin position="117"/>
        <end position="127"/>
    </location>
</feature>